<feature type="domain" description="HAMP" evidence="5">
    <location>
        <begin position="305"/>
        <end position="357"/>
    </location>
</feature>
<dbReference type="GO" id="GO:0016020">
    <property type="term" value="C:membrane"/>
    <property type="evidence" value="ECO:0007669"/>
    <property type="project" value="UniProtKB-SubCell"/>
</dbReference>
<dbReference type="AlphaFoldDB" id="A0A2Z4UDJ4"/>
<comment type="subcellular location">
    <subcellularLocation>
        <location evidence="1">Membrane</location>
    </subcellularLocation>
</comment>
<keyword evidence="6" id="KW-0418">Kinase</keyword>
<dbReference type="Gene3D" id="6.10.340.10">
    <property type="match status" value="1"/>
</dbReference>
<dbReference type="Proteomes" id="UP000250003">
    <property type="component" value="Chromosome"/>
</dbReference>
<protein>
    <submittedName>
        <fullName evidence="6">Histidine kinase</fullName>
    </submittedName>
</protein>
<dbReference type="InterPro" id="IPR010559">
    <property type="entry name" value="Sig_transdc_His_kin_internal"/>
</dbReference>
<evidence type="ECO:0000256" key="3">
    <source>
        <dbReference type="ARBA" id="ARBA00022679"/>
    </source>
</evidence>
<dbReference type="PANTHER" id="PTHR34220">
    <property type="entry name" value="SENSOR HISTIDINE KINASE YPDA"/>
    <property type="match status" value="1"/>
</dbReference>
<keyword evidence="4" id="KW-0812">Transmembrane</keyword>
<keyword evidence="7" id="KW-1185">Reference proteome</keyword>
<dbReference type="CDD" id="cd06225">
    <property type="entry name" value="HAMP"/>
    <property type="match status" value="1"/>
</dbReference>
<dbReference type="GO" id="GO:0000155">
    <property type="term" value="F:phosphorelay sensor kinase activity"/>
    <property type="evidence" value="ECO:0007669"/>
    <property type="project" value="InterPro"/>
</dbReference>
<keyword evidence="3" id="KW-0808">Transferase</keyword>
<dbReference type="Gene3D" id="3.30.565.10">
    <property type="entry name" value="Histidine kinase-like ATPase, C-terminal domain"/>
    <property type="match status" value="1"/>
</dbReference>
<evidence type="ECO:0000259" key="5">
    <source>
        <dbReference type="PROSITE" id="PS50885"/>
    </source>
</evidence>
<dbReference type="EMBL" id="CP030280">
    <property type="protein sequence ID" value="AWY99091.1"/>
    <property type="molecule type" value="Genomic_DNA"/>
</dbReference>
<reference evidence="7" key="1">
    <citation type="submission" date="2018-06" db="EMBL/GenBank/DDBJ databases">
        <title>Description of Blautia argi sp. nov., a new anaerobic isolated from dog feces.</title>
        <authorList>
            <person name="Chang Y.-H."/>
            <person name="Paek J."/>
            <person name="Shin Y."/>
        </authorList>
    </citation>
    <scope>NUCLEOTIDE SEQUENCE [LARGE SCALE GENOMIC DNA]</scope>
    <source>
        <strain evidence="7">KCTC 15426</strain>
    </source>
</reference>
<organism evidence="6 7">
    <name type="scientific">Blautia argi</name>
    <dbReference type="NCBI Taxonomy" id="1912897"/>
    <lineage>
        <taxon>Bacteria</taxon>
        <taxon>Bacillati</taxon>
        <taxon>Bacillota</taxon>
        <taxon>Clostridia</taxon>
        <taxon>Lachnospirales</taxon>
        <taxon>Lachnospiraceae</taxon>
        <taxon>Blautia</taxon>
    </lineage>
</organism>
<dbReference type="KEGG" id="blau:DQQ01_14265"/>
<dbReference type="SUPFAM" id="SSF158472">
    <property type="entry name" value="HAMP domain-like"/>
    <property type="match status" value="1"/>
</dbReference>
<name>A0A2Z4UDJ4_9FIRM</name>
<evidence type="ECO:0000256" key="2">
    <source>
        <dbReference type="ARBA" id="ARBA00022553"/>
    </source>
</evidence>
<keyword evidence="4" id="KW-1133">Transmembrane helix</keyword>
<evidence type="ECO:0000256" key="1">
    <source>
        <dbReference type="ARBA" id="ARBA00004370"/>
    </source>
</evidence>
<dbReference type="OrthoDB" id="9809348at2"/>
<evidence type="ECO:0000313" key="7">
    <source>
        <dbReference type="Proteomes" id="UP000250003"/>
    </source>
</evidence>
<keyword evidence="2" id="KW-0597">Phosphoprotein</keyword>
<dbReference type="InterPro" id="IPR036890">
    <property type="entry name" value="HATPase_C_sf"/>
</dbReference>
<dbReference type="RefSeq" id="WP_111920536.1">
    <property type="nucleotide sequence ID" value="NZ_CAUWHR010000011.1"/>
</dbReference>
<evidence type="ECO:0000256" key="4">
    <source>
        <dbReference type="SAM" id="Phobius"/>
    </source>
</evidence>
<dbReference type="Pfam" id="PF00672">
    <property type="entry name" value="HAMP"/>
    <property type="match status" value="1"/>
</dbReference>
<dbReference type="PROSITE" id="PS50885">
    <property type="entry name" value="HAMP"/>
    <property type="match status" value="1"/>
</dbReference>
<dbReference type="SUPFAM" id="SSF55874">
    <property type="entry name" value="ATPase domain of HSP90 chaperone/DNA topoisomerase II/histidine kinase"/>
    <property type="match status" value="1"/>
</dbReference>
<dbReference type="Pfam" id="PF06580">
    <property type="entry name" value="His_kinase"/>
    <property type="match status" value="1"/>
</dbReference>
<feature type="transmembrane region" description="Helical" evidence="4">
    <location>
        <begin position="281"/>
        <end position="307"/>
    </location>
</feature>
<dbReference type="SMART" id="SM00304">
    <property type="entry name" value="HAMP"/>
    <property type="match status" value="1"/>
</dbReference>
<dbReference type="PANTHER" id="PTHR34220:SF7">
    <property type="entry name" value="SENSOR HISTIDINE KINASE YPDA"/>
    <property type="match status" value="1"/>
</dbReference>
<accession>A0A2Z4UDJ4</accession>
<gene>
    <name evidence="6" type="ORF">DQQ01_14265</name>
</gene>
<proteinExistence type="predicted"/>
<sequence length="573" mass="66199">MKKIWNWYYGCASIRKKLVISYLVLVLFPILMLGIYSYCVSRENLLRQTRHTMESNVESIAYNLQSNIQRENDNIKYLSYNAKLREKLENSERDKNALVKELNTSVEPTFWYFVSSDKNIKGIEIFSPYVEQDLGSFLKPLTPEMQAWYEENAENYKTQWVVREDRIYALRMLLDAATSSKPIGVMKLEVFPDELTNGIYQSDYLNNGVALVDSQGQIMKRRSLKNDALEKKMELRIKGGEEPGFYETGKAMMAVSEKLSNGWSIYYYLDKEEISGQIIQILATTGCVMGICLGIAAVLMTVISRILSSRILQLKRCAEEVGQGNFQVKLEEDYSDEIGIVAESFNKMCLKINHMMQEMYQLGMEKRKEELKALQAMMNPHFLYNCLSSIKWKAIRSGQDEIADITGLLAKFYRTALNGGKQITIVQNELENIKAYLEIQLKSHENSFCVEYSLAEEGRECRMPNFLLQPIVENAICHGVELCEEEMGKIKIEYLCEKDFLIFHVYNNGSRFDKERAEQILNTPGKGYGLYNIRERIRMYYDGECGITGHITENGMVCFTIKIRKQISEKLFI</sequence>
<evidence type="ECO:0000313" key="6">
    <source>
        <dbReference type="EMBL" id="AWY99091.1"/>
    </source>
</evidence>
<dbReference type="InterPro" id="IPR003660">
    <property type="entry name" value="HAMP_dom"/>
</dbReference>
<feature type="transmembrane region" description="Helical" evidence="4">
    <location>
        <begin position="20"/>
        <end position="38"/>
    </location>
</feature>
<keyword evidence="4" id="KW-0472">Membrane</keyword>
<dbReference type="InterPro" id="IPR050640">
    <property type="entry name" value="Bact_2-comp_sensor_kinase"/>
</dbReference>